<reference evidence="1 2" key="1">
    <citation type="submission" date="2020-08" db="EMBL/GenBank/DDBJ databases">
        <title>Genomic Encyclopedia of Type Strains, Phase IV (KMG-IV): sequencing the most valuable type-strain genomes for metagenomic binning, comparative biology and taxonomic classification.</title>
        <authorList>
            <person name="Goeker M."/>
        </authorList>
    </citation>
    <scope>NUCLEOTIDE SEQUENCE [LARGE SCALE GENOMIC DNA]</scope>
    <source>
        <strain evidence="1 2">DSM 26385</strain>
    </source>
</reference>
<accession>A0A7W6K1S2</accession>
<dbReference type="RefSeq" id="WP_183792225.1">
    <property type="nucleotide sequence ID" value="NZ_JACIDU010000007.1"/>
</dbReference>
<proteinExistence type="predicted"/>
<comment type="caution">
    <text evidence="1">The sequence shown here is derived from an EMBL/GenBank/DDBJ whole genome shotgun (WGS) entry which is preliminary data.</text>
</comment>
<evidence type="ECO:0000313" key="2">
    <source>
        <dbReference type="Proteomes" id="UP000584824"/>
    </source>
</evidence>
<dbReference type="EMBL" id="JACIDU010000007">
    <property type="protein sequence ID" value="MBB4103573.1"/>
    <property type="molecule type" value="Genomic_DNA"/>
</dbReference>
<organism evidence="1 2">
    <name type="scientific">Allorhizobium borbori</name>
    <dbReference type="NCBI Taxonomy" id="485907"/>
    <lineage>
        <taxon>Bacteria</taxon>
        <taxon>Pseudomonadati</taxon>
        <taxon>Pseudomonadota</taxon>
        <taxon>Alphaproteobacteria</taxon>
        <taxon>Hyphomicrobiales</taxon>
        <taxon>Rhizobiaceae</taxon>
        <taxon>Rhizobium/Agrobacterium group</taxon>
        <taxon>Allorhizobium</taxon>
    </lineage>
</organism>
<evidence type="ECO:0000313" key="1">
    <source>
        <dbReference type="EMBL" id="MBB4103573.1"/>
    </source>
</evidence>
<protein>
    <submittedName>
        <fullName evidence="1">Uncharacterized protein</fullName>
    </submittedName>
</protein>
<keyword evidence="2" id="KW-1185">Reference proteome</keyword>
<sequence length="358" mass="37042">MSGGGKTQTTTSSNTPWTAAQPALKTAIGGAEDLYKKGVGGDIYTDSTVVPWSQQTKTAMGGITSNVNANTGGQGLSGFYDKVLGNNGLSPAQQSAMSAYKTITGGQGYNDASRNAMSGYQALTQNGGLSSSQSGALKNMQALANSQYAISPELQKVLNAQASKVSDSVNMNAAAAGRYGSGANQTLLAKNVGDLANQTIYNDYTNFLGRRDAANQNVFNMGQTGQGNLSSAYGNIGNLGNTALSNYANTANSMAGLGQQGFTNMGAAYQGTQAPYQDLMKVGQMNEDLSNRQIQDKLRVFDAKNSVPWEQLGRLNAIASGAGQMGSTQTQTQANNQNPFLTALGYGASGLGVLGSFL</sequence>
<name>A0A7W6K1S2_9HYPH</name>
<gene>
    <name evidence="1" type="ORF">GGQ66_002131</name>
</gene>
<dbReference type="AlphaFoldDB" id="A0A7W6K1S2"/>
<dbReference type="Proteomes" id="UP000584824">
    <property type="component" value="Unassembled WGS sequence"/>
</dbReference>